<evidence type="ECO:0000256" key="2">
    <source>
        <dbReference type="ARBA" id="ARBA00004429"/>
    </source>
</evidence>
<dbReference type="CDD" id="cd00130">
    <property type="entry name" value="PAS"/>
    <property type="match status" value="1"/>
</dbReference>
<dbReference type="InterPro" id="IPR003594">
    <property type="entry name" value="HATPase_dom"/>
</dbReference>
<keyword evidence="15" id="KW-1185">Reference proteome</keyword>
<dbReference type="Pfam" id="PF00512">
    <property type="entry name" value="HisKA"/>
    <property type="match status" value="1"/>
</dbReference>
<evidence type="ECO:0000256" key="8">
    <source>
        <dbReference type="ARBA" id="ARBA00023136"/>
    </source>
</evidence>
<dbReference type="InterPro" id="IPR011006">
    <property type="entry name" value="CheY-like_superfamily"/>
</dbReference>
<sequence length="607" mass="67447">MIFKTPHTMALQRYDILDRVSGGFVFRYWSPVNAPVIAPDGRLLYIVHRVENVTDYVKSLEANEALRDLSRLLEARLSRSEAEVLRNSAALNATTHALQRLTEDARSWRVGEEKFRLVTDALPQIVWTALEDGHVNYRNQHFYEFTGASRIPGKNDDWVQFVHPDDRASVKEVWSRSVATGEPYEAVFRVRHQSGEYRWTLARALPVRGESSTMLTWVGTNTDIHEKVLAEQQLRDAHRRKDEFLAMLAHELRNPLAPIRAGAELLSQLSLDKERVSRVGVIIRRQVVHMTGLIDDLLDVSRVTRGRILLNKRNLDLKQVVRDSVEQVRPLFEAHGHRFTVEIPDETVCVYGDHKRLVQVMSNLLNNAAKYTPDGGLIALTVAATSEEVVAGVKDNGIGMEPELLRTAFDLFRQGSKSVGGAEGGLGLGLALVKSMVEQHGGNVAARSEGLGKGSLITVRLPRMHCDLAGAPAHEELGQPAVERRRLRVLLVDDNVDVAESMGLVLEILGNEVVVAHDAAGALTPAHQQTFDICMLDIGLPGVDGFELAHRLRILPGCNGAILVAHTGYGQDEDRRKSAEAGFAYHLVKPVSVHDLQNVLDHAARDW</sequence>
<dbReference type="CDD" id="cd00082">
    <property type="entry name" value="HisKA"/>
    <property type="match status" value="1"/>
</dbReference>
<dbReference type="FunFam" id="3.30.565.10:FF:000006">
    <property type="entry name" value="Sensor histidine kinase WalK"/>
    <property type="match status" value="1"/>
</dbReference>
<dbReference type="Pfam" id="PF02518">
    <property type="entry name" value="HATPase_c"/>
    <property type="match status" value="1"/>
</dbReference>
<dbReference type="Gene3D" id="3.40.50.2300">
    <property type="match status" value="1"/>
</dbReference>
<dbReference type="SMART" id="SM00388">
    <property type="entry name" value="HisKA"/>
    <property type="match status" value="1"/>
</dbReference>
<evidence type="ECO:0000259" key="13">
    <source>
        <dbReference type="PROSITE" id="PS50113"/>
    </source>
</evidence>
<dbReference type="CDD" id="cd00075">
    <property type="entry name" value="HATPase"/>
    <property type="match status" value="1"/>
</dbReference>
<dbReference type="InterPro" id="IPR003661">
    <property type="entry name" value="HisK_dim/P_dom"/>
</dbReference>
<evidence type="ECO:0000259" key="11">
    <source>
        <dbReference type="PROSITE" id="PS50110"/>
    </source>
</evidence>
<dbReference type="PROSITE" id="PS50110">
    <property type="entry name" value="RESPONSE_REGULATORY"/>
    <property type="match status" value="1"/>
</dbReference>
<dbReference type="FunFam" id="1.10.287.130:FF:000001">
    <property type="entry name" value="Two-component sensor histidine kinase"/>
    <property type="match status" value="1"/>
</dbReference>
<dbReference type="SMART" id="SM00387">
    <property type="entry name" value="HATPase_c"/>
    <property type="match status" value="1"/>
</dbReference>
<dbReference type="PRINTS" id="PR00344">
    <property type="entry name" value="BCTRLSENSOR"/>
</dbReference>
<keyword evidence="4 9" id="KW-0597">Phosphoprotein</keyword>
<comment type="caution">
    <text evidence="14">The sequence shown here is derived from an EMBL/GenBank/DDBJ whole genome shotgun (WGS) entry which is preliminary data.</text>
</comment>
<dbReference type="GO" id="GO:0000155">
    <property type="term" value="F:phosphorelay sensor kinase activity"/>
    <property type="evidence" value="ECO:0007669"/>
    <property type="project" value="InterPro"/>
</dbReference>
<evidence type="ECO:0000256" key="3">
    <source>
        <dbReference type="ARBA" id="ARBA00012438"/>
    </source>
</evidence>
<protein>
    <recommendedName>
        <fullName evidence="3">histidine kinase</fullName>
        <ecNumber evidence="3">2.7.13.3</ecNumber>
    </recommendedName>
</protein>
<dbReference type="InterPro" id="IPR013655">
    <property type="entry name" value="PAS_fold_3"/>
</dbReference>
<evidence type="ECO:0000259" key="12">
    <source>
        <dbReference type="PROSITE" id="PS50112"/>
    </source>
</evidence>
<organism evidence="14 15">
    <name type="scientific">Caballeronia arvi</name>
    <dbReference type="NCBI Taxonomy" id="1777135"/>
    <lineage>
        <taxon>Bacteria</taxon>
        <taxon>Pseudomonadati</taxon>
        <taxon>Pseudomonadota</taxon>
        <taxon>Betaproteobacteria</taxon>
        <taxon>Burkholderiales</taxon>
        <taxon>Burkholderiaceae</taxon>
        <taxon>Caballeronia</taxon>
    </lineage>
</organism>
<dbReference type="Proteomes" id="UP000055019">
    <property type="component" value="Unassembled WGS sequence"/>
</dbReference>
<accession>A0A158L559</accession>
<dbReference type="Gene3D" id="3.30.450.20">
    <property type="entry name" value="PAS domain"/>
    <property type="match status" value="2"/>
</dbReference>
<dbReference type="InterPro" id="IPR035965">
    <property type="entry name" value="PAS-like_dom_sf"/>
</dbReference>
<dbReference type="SUPFAM" id="SSF47384">
    <property type="entry name" value="Homodimeric domain of signal transducing histidine kinase"/>
    <property type="match status" value="1"/>
</dbReference>
<dbReference type="SUPFAM" id="SSF55874">
    <property type="entry name" value="ATPase domain of HSP90 chaperone/DNA topoisomerase II/histidine kinase"/>
    <property type="match status" value="1"/>
</dbReference>
<dbReference type="GO" id="GO:0005886">
    <property type="term" value="C:plasma membrane"/>
    <property type="evidence" value="ECO:0007669"/>
    <property type="project" value="UniProtKB-SubCell"/>
</dbReference>
<evidence type="ECO:0000313" key="14">
    <source>
        <dbReference type="EMBL" id="SAL88496.1"/>
    </source>
</evidence>
<evidence type="ECO:0000313" key="15">
    <source>
        <dbReference type="Proteomes" id="UP000055019"/>
    </source>
</evidence>
<dbReference type="SUPFAM" id="SSF55785">
    <property type="entry name" value="PYP-like sensor domain (PAS domain)"/>
    <property type="match status" value="1"/>
</dbReference>
<dbReference type="InterPro" id="IPR000700">
    <property type="entry name" value="PAS-assoc_C"/>
</dbReference>
<name>A0A158L559_9BURK</name>
<evidence type="ECO:0000256" key="7">
    <source>
        <dbReference type="ARBA" id="ARBA00023012"/>
    </source>
</evidence>
<feature type="domain" description="Response regulatory" evidence="11">
    <location>
        <begin position="488"/>
        <end position="604"/>
    </location>
</feature>
<dbReference type="SUPFAM" id="SSF52172">
    <property type="entry name" value="CheY-like"/>
    <property type="match status" value="1"/>
</dbReference>
<keyword evidence="7" id="KW-0902">Two-component regulatory system</keyword>
<dbReference type="Pfam" id="PF08447">
    <property type="entry name" value="PAS_3"/>
    <property type="match status" value="1"/>
</dbReference>
<dbReference type="Gene3D" id="1.10.287.130">
    <property type="match status" value="1"/>
</dbReference>
<dbReference type="AlphaFoldDB" id="A0A158L559"/>
<dbReference type="InterPro" id="IPR004358">
    <property type="entry name" value="Sig_transdc_His_kin-like_C"/>
</dbReference>
<dbReference type="SMART" id="SM00091">
    <property type="entry name" value="PAS"/>
    <property type="match status" value="1"/>
</dbReference>
<dbReference type="InterPro" id="IPR000014">
    <property type="entry name" value="PAS"/>
</dbReference>
<dbReference type="Gene3D" id="3.30.565.10">
    <property type="entry name" value="Histidine kinase-like ATPase, C-terminal domain"/>
    <property type="match status" value="1"/>
</dbReference>
<feature type="domain" description="Histidine kinase" evidence="10">
    <location>
        <begin position="247"/>
        <end position="465"/>
    </location>
</feature>
<dbReference type="EMBL" id="FCOM02000135">
    <property type="protein sequence ID" value="SAL88496.1"/>
    <property type="molecule type" value="Genomic_DNA"/>
</dbReference>
<dbReference type="PANTHER" id="PTHR43547">
    <property type="entry name" value="TWO-COMPONENT HISTIDINE KINASE"/>
    <property type="match status" value="1"/>
</dbReference>
<comment type="catalytic activity">
    <reaction evidence="1">
        <text>ATP + protein L-histidine = ADP + protein N-phospho-L-histidine.</text>
        <dbReference type="EC" id="2.7.13.3"/>
    </reaction>
</comment>
<dbReference type="InterPro" id="IPR001789">
    <property type="entry name" value="Sig_transdc_resp-reg_receiver"/>
</dbReference>
<feature type="domain" description="PAC" evidence="13">
    <location>
        <begin position="184"/>
        <end position="236"/>
    </location>
</feature>
<dbReference type="PROSITE" id="PS50112">
    <property type="entry name" value="PAS"/>
    <property type="match status" value="1"/>
</dbReference>
<evidence type="ECO:0000256" key="5">
    <source>
        <dbReference type="ARBA" id="ARBA00022679"/>
    </source>
</evidence>
<dbReference type="InterPro" id="IPR001610">
    <property type="entry name" value="PAC"/>
</dbReference>
<dbReference type="InterPro" id="IPR005467">
    <property type="entry name" value="His_kinase_dom"/>
</dbReference>
<gene>
    <name evidence="14" type="ORF">AWB74_08591</name>
</gene>
<dbReference type="RefSeq" id="WP_087039563.1">
    <property type="nucleotide sequence ID" value="NZ_FCOM02000135.1"/>
</dbReference>
<comment type="subcellular location">
    <subcellularLocation>
        <location evidence="2">Cell inner membrane</location>
        <topology evidence="2">Multi-pass membrane protein</topology>
    </subcellularLocation>
</comment>
<dbReference type="CDD" id="cd17580">
    <property type="entry name" value="REC_2_DhkD-like"/>
    <property type="match status" value="1"/>
</dbReference>
<keyword evidence="5" id="KW-0808">Transferase</keyword>
<evidence type="ECO:0000256" key="9">
    <source>
        <dbReference type="PROSITE-ProRule" id="PRU00169"/>
    </source>
</evidence>
<dbReference type="NCBIfam" id="TIGR00229">
    <property type="entry name" value="sensory_box"/>
    <property type="match status" value="1"/>
</dbReference>
<feature type="modified residue" description="4-aspartylphosphate" evidence="9">
    <location>
        <position position="537"/>
    </location>
</feature>
<keyword evidence="6 14" id="KW-0418">Kinase</keyword>
<dbReference type="PROSITE" id="PS50113">
    <property type="entry name" value="PAC"/>
    <property type="match status" value="1"/>
</dbReference>
<dbReference type="InterPro" id="IPR036890">
    <property type="entry name" value="HATPase_C_sf"/>
</dbReference>
<dbReference type="OrthoDB" id="9810730at2"/>
<dbReference type="SMART" id="SM00086">
    <property type="entry name" value="PAC"/>
    <property type="match status" value="1"/>
</dbReference>
<dbReference type="Pfam" id="PF00072">
    <property type="entry name" value="Response_reg"/>
    <property type="match status" value="1"/>
</dbReference>
<keyword evidence="8" id="KW-0472">Membrane</keyword>
<proteinExistence type="predicted"/>
<evidence type="ECO:0000259" key="10">
    <source>
        <dbReference type="PROSITE" id="PS50109"/>
    </source>
</evidence>
<feature type="domain" description="PAS" evidence="12">
    <location>
        <begin position="111"/>
        <end position="181"/>
    </location>
</feature>
<dbReference type="PROSITE" id="PS50109">
    <property type="entry name" value="HIS_KIN"/>
    <property type="match status" value="1"/>
</dbReference>
<dbReference type="EC" id="2.7.13.3" evidence="3"/>
<evidence type="ECO:0000256" key="1">
    <source>
        <dbReference type="ARBA" id="ARBA00000085"/>
    </source>
</evidence>
<dbReference type="FunFam" id="3.30.450.20:FF:000099">
    <property type="entry name" value="Sensory box sensor histidine kinase"/>
    <property type="match status" value="1"/>
</dbReference>
<dbReference type="SMART" id="SM00448">
    <property type="entry name" value="REC"/>
    <property type="match status" value="1"/>
</dbReference>
<dbReference type="InterPro" id="IPR036097">
    <property type="entry name" value="HisK_dim/P_sf"/>
</dbReference>
<evidence type="ECO:0000256" key="6">
    <source>
        <dbReference type="ARBA" id="ARBA00022777"/>
    </source>
</evidence>
<dbReference type="PANTHER" id="PTHR43547:SF2">
    <property type="entry name" value="HYBRID SIGNAL TRANSDUCTION HISTIDINE KINASE C"/>
    <property type="match status" value="1"/>
</dbReference>
<evidence type="ECO:0000256" key="4">
    <source>
        <dbReference type="ARBA" id="ARBA00022553"/>
    </source>
</evidence>
<reference evidence="14" key="1">
    <citation type="submission" date="2016-01" db="EMBL/GenBank/DDBJ databases">
        <authorList>
            <person name="Peeters C."/>
        </authorList>
    </citation>
    <scope>NUCLEOTIDE SEQUENCE [LARGE SCALE GENOMIC DNA]</scope>
    <source>
        <strain evidence="14">LMG 29317</strain>
    </source>
</reference>